<dbReference type="SMART" id="SM00220">
    <property type="entry name" value="S_TKc"/>
    <property type="match status" value="1"/>
</dbReference>
<dbReference type="EC" id="2.7.11.1" evidence="1"/>
<evidence type="ECO:0000256" key="7">
    <source>
        <dbReference type="PROSITE-ProRule" id="PRU10141"/>
    </source>
</evidence>
<evidence type="ECO:0000313" key="11">
    <source>
        <dbReference type="Proteomes" id="UP001595975"/>
    </source>
</evidence>
<feature type="region of interest" description="Disordered" evidence="8">
    <location>
        <begin position="467"/>
        <end position="654"/>
    </location>
</feature>
<dbReference type="InterPro" id="IPR008271">
    <property type="entry name" value="Ser/Thr_kinase_AS"/>
</dbReference>
<gene>
    <name evidence="10" type="ORF">ACFP3U_02070</name>
</gene>
<sequence length="785" mass="78051">MRGTTLGDRYRLDEWLGGGSMGDVWLARDQVLDRRVAVKILKPALLDEPGFAERFHDEARVMARLRHPGIVGVYDFGPGRAAGDVPSWGAPPLPAARPVAYLVMELIVGEPLSTVLERRGPLTVPETLGLALEVLAALEAAHEAGIVHRDIKPANLMVRDGHLVITDFGIARPGCDARLTVPGMVLGTAAYQAPEQASTGTVTSSADLYALGVVLYECLTGRLPFEGETALELILKHLTDPVPPLPADVPAPVRALVERAMAKDPALRWPGAAAMAAAVRAALAGEPVEGLPVGTMAGGTMAGGVVAGGTRAGAAAIRSTGAMAALRSTGVGPLGSGAGPLGTGVGPLGTGVGPLGTGVGPLGSGAYPFGTGAGPLGSGAYPFGTAAREAREALAAAAPPRRAARWRAAFFGSRRRTLLVASAAVLCCAATATGAVLLHRTTAVAGSVAAGSAAGSTPAGVPLTAAVGLGPDAGTPSPSPSAPAPSATLLPGVPGMPGAPLPEPGTGAGGPVAGTAGGPAGRDTAPNAPTNPGAPAAGSAAGPGTPVDGAGAQGGPGAPGSSAANPPERPSTSGPAYTAVPPPPDPAYTAANPRRTVPPAYPTSSLPPAPVYTPPPAYTPPPYTAAPPPPPPPGTFPTDPPIKPPTRQPGPLPARARVSIAGSVLASQASLDRDGNPVVLAPDDGGPGGVWQLTKRAEGGYLLFNGATQYSKALDLEETGSQTRLWHSPPPGPNQVWSFTPVAGGYLLTVQGDQTRCLSAAGPNVPATVRPCEASADQVWTVSAA</sequence>
<feature type="domain" description="Protein kinase" evidence="9">
    <location>
        <begin position="10"/>
        <end position="283"/>
    </location>
</feature>
<dbReference type="InterPro" id="IPR000719">
    <property type="entry name" value="Prot_kinase_dom"/>
</dbReference>
<evidence type="ECO:0000313" key="10">
    <source>
        <dbReference type="EMBL" id="MFC5661765.1"/>
    </source>
</evidence>
<dbReference type="SUPFAM" id="SSF50370">
    <property type="entry name" value="Ricin B-like lectins"/>
    <property type="match status" value="1"/>
</dbReference>
<evidence type="ECO:0000259" key="9">
    <source>
        <dbReference type="PROSITE" id="PS50011"/>
    </source>
</evidence>
<dbReference type="PROSITE" id="PS00108">
    <property type="entry name" value="PROTEIN_KINASE_ST"/>
    <property type="match status" value="1"/>
</dbReference>
<dbReference type="PANTHER" id="PTHR43289">
    <property type="entry name" value="MITOGEN-ACTIVATED PROTEIN KINASE KINASE KINASE 20-RELATED"/>
    <property type="match status" value="1"/>
</dbReference>
<protein>
    <recommendedName>
        <fullName evidence="1">non-specific serine/threonine protein kinase</fullName>
        <ecNumber evidence="1">2.7.11.1</ecNumber>
    </recommendedName>
</protein>
<dbReference type="PANTHER" id="PTHR43289:SF6">
    <property type="entry name" value="SERINE_THREONINE-PROTEIN KINASE NEKL-3"/>
    <property type="match status" value="1"/>
</dbReference>
<feature type="compositionally biased region" description="Pro residues" evidence="8">
    <location>
        <begin position="599"/>
        <end position="652"/>
    </location>
</feature>
<evidence type="ECO:0000256" key="8">
    <source>
        <dbReference type="SAM" id="MobiDB-lite"/>
    </source>
</evidence>
<proteinExistence type="predicted"/>
<dbReference type="Pfam" id="PF00069">
    <property type="entry name" value="Pkinase"/>
    <property type="match status" value="1"/>
</dbReference>
<organism evidence="10 11">
    <name type="scientific">Kitasatospora misakiensis</name>
    <dbReference type="NCBI Taxonomy" id="67330"/>
    <lineage>
        <taxon>Bacteria</taxon>
        <taxon>Bacillati</taxon>
        <taxon>Actinomycetota</taxon>
        <taxon>Actinomycetes</taxon>
        <taxon>Kitasatosporales</taxon>
        <taxon>Streptomycetaceae</taxon>
        <taxon>Kitasatospora</taxon>
    </lineage>
</organism>
<dbReference type="Gene3D" id="1.10.510.10">
    <property type="entry name" value="Transferase(Phosphotransferase) domain 1"/>
    <property type="match status" value="1"/>
</dbReference>
<dbReference type="Proteomes" id="UP001595975">
    <property type="component" value="Unassembled WGS sequence"/>
</dbReference>
<dbReference type="InterPro" id="IPR017441">
    <property type="entry name" value="Protein_kinase_ATP_BS"/>
</dbReference>
<dbReference type="EMBL" id="JBHSOF010000002">
    <property type="protein sequence ID" value="MFC5661765.1"/>
    <property type="molecule type" value="Genomic_DNA"/>
</dbReference>
<dbReference type="InterPro" id="IPR011009">
    <property type="entry name" value="Kinase-like_dom_sf"/>
</dbReference>
<keyword evidence="3" id="KW-0808">Transferase</keyword>
<dbReference type="Gene3D" id="3.30.200.20">
    <property type="entry name" value="Phosphorylase Kinase, domain 1"/>
    <property type="match status" value="1"/>
</dbReference>
<dbReference type="RefSeq" id="WP_380223352.1">
    <property type="nucleotide sequence ID" value="NZ_JBHSOF010000002.1"/>
</dbReference>
<dbReference type="GO" id="GO:0004674">
    <property type="term" value="F:protein serine/threonine kinase activity"/>
    <property type="evidence" value="ECO:0007669"/>
    <property type="project" value="UniProtKB-KW"/>
</dbReference>
<dbReference type="PROSITE" id="PS50011">
    <property type="entry name" value="PROTEIN_KINASE_DOM"/>
    <property type="match status" value="1"/>
</dbReference>
<dbReference type="PROSITE" id="PS50231">
    <property type="entry name" value="RICIN_B_LECTIN"/>
    <property type="match status" value="1"/>
</dbReference>
<feature type="compositionally biased region" description="Gly residues" evidence="8">
    <location>
        <begin position="506"/>
        <end position="520"/>
    </location>
</feature>
<dbReference type="Gene3D" id="2.80.10.50">
    <property type="match status" value="1"/>
</dbReference>
<evidence type="ECO:0000256" key="4">
    <source>
        <dbReference type="ARBA" id="ARBA00022741"/>
    </source>
</evidence>
<accession>A0ABW0WZP0</accession>
<keyword evidence="11" id="KW-1185">Reference proteome</keyword>
<dbReference type="PRINTS" id="PR01217">
    <property type="entry name" value="PRICHEXTENSN"/>
</dbReference>
<dbReference type="InterPro" id="IPR035992">
    <property type="entry name" value="Ricin_B-like_lectins"/>
</dbReference>
<comment type="caution">
    <text evidence="10">The sequence shown here is derived from an EMBL/GenBank/DDBJ whole genome shotgun (WGS) entry which is preliminary data.</text>
</comment>
<keyword evidence="2 10" id="KW-0723">Serine/threonine-protein kinase</keyword>
<evidence type="ECO:0000256" key="6">
    <source>
        <dbReference type="ARBA" id="ARBA00022840"/>
    </source>
</evidence>
<dbReference type="CDD" id="cd00161">
    <property type="entry name" value="beta-trefoil_Ricin-like"/>
    <property type="match status" value="1"/>
</dbReference>
<evidence type="ECO:0000256" key="1">
    <source>
        <dbReference type="ARBA" id="ARBA00012513"/>
    </source>
</evidence>
<feature type="compositionally biased region" description="Low complexity" evidence="8">
    <location>
        <begin position="524"/>
        <end position="550"/>
    </location>
</feature>
<name>A0ABW0WZP0_9ACTN</name>
<keyword evidence="6 7" id="KW-0067">ATP-binding</keyword>
<keyword evidence="4 7" id="KW-0547">Nucleotide-binding</keyword>
<dbReference type="CDD" id="cd14014">
    <property type="entry name" value="STKc_PknB_like"/>
    <property type="match status" value="1"/>
</dbReference>
<keyword evidence="5 10" id="KW-0418">Kinase</keyword>
<dbReference type="PROSITE" id="PS00107">
    <property type="entry name" value="PROTEIN_KINASE_ATP"/>
    <property type="match status" value="1"/>
</dbReference>
<evidence type="ECO:0000256" key="3">
    <source>
        <dbReference type="ARBA" id="ARBA00022679"/>
    </source>
</evidence>
<dbReference type="SUPFAM" id="SSF56112">
    <property type="entry name" value="Protein kinase-like (PK-like)"/>
    <property type="match status" value="1"/>
</dbReference>
<evidence type="ECO:0000256" key="2">
    <source>
        <dbReference type="ARBA" id="ARBA00022527"/>
    </source>
</evidence>
<evidence type="ECO:0000256" key="5">
    <source>
        <dbReference type="ARBA" id="ARBA00022777"/>
    </source>
</evidence>
<reference evidence="11" key="1">
    <citation type="journal article" date="2019" name="Int. J. Syst. Evol. Microbiol.">
        <title>The Global Catalogue of Microorganisms (GCM) 10K type strain sequencing project: providing services to taxonomists for standard genome sequencing and annotation.</title>
        <authorList>
            <consortium name="The Broad Institute Genomics Platform"/>
            <consortium name="The Broad Institute Genome Sequencing Center for Infectious Disease"/>
            <person name="Wu L."/>
            <person name="Ma J."/>
        </authorList>
    </citation>
    <scope>NUCLEOTIDE SEQUENCE [LARGE SCALE GENOMIC DNA]</scope>
    <source>
        <strain evidence="11">CGMCC 4.1437</strain>
    </source>
</reference>
<feature type="binding site" evidence="7">
    <location>
        <position position="39"/>
    </location>
    <ligand>
        <name>ATP</name>
        <dbReference type="ChEBI" id="CHEBI:30616"/>
    </ligand>
</feature>